<dbReference type="Pfam" id="PF01329">
    <property type="entry name" value="Pterin_4a"/>
    <property type="match status" value="1"/>
</dbReference>
<organism evidence="5 6">
    <name type="scientific">Streptomyces physcomitrii</name>
    <dbReference type="NCBI Taxonomy" id="2724184"/>
    <lineage>
        <taxon>Bacteria</taxon>
        <taxon>Bacillati</taxon>
        <taxon>Actinomycetota</taxon>
        <taxon>Actinomycetes</taxon>
        <taxon>Kitasatosporales</taxon>
        <taxon>Streptomycetaceae</taxon>
        <taxon>Streptomyces</taxon>
    </lineage>
</organism>
<comment type="similarity">
    <text evidence="2 4">Belongs to the pterin-4-alpha-carbinolamine dehydratase family.</text>
</comment>
<dbReference type="SUPFAM" id="SSF55248">
    <property type="entry name" value="PCD-like"/>
    <property type="match status" value="1"/>
</dbReference>
<evidence type="ECO:0000256" key="1">
    <source>
        <dbReference type="ARBA" id="ARBA00001554"/>
    </source>
</evidence>
<dbReference type="PANTHER" id="PTHR12599">
    <property type="entry name" value="PTERIN-4-ALPHA-CARBINOLAMINE DEHYDRATASE"/>
    <property type="match status" value="1"/>
</dbReference>
<dbReference type="PANTHER" id="PTHR12599:SF0">
    <property type="entry name" value="PTERIN-4-ALPHA-CARBINOLAMINE DEHYDRATASE"/>
    <property type="match status" value="1"/>
</dbReference>
<dbReference type="Proteomes" id="UP000772196">
    <property type="component" value="Unassembled WGS sequence"/>
</dbReference>
<dbReference type="RefSeq" id="WP_168541459.1">
    <property type="nucleotide sequence ID" value="NZ_JAAWWP010000013.1"/>
</dbReference>
<dbReference type="EC" id="4.2.1.96" evidence="4"/>
<comment type="caution">
    <text evidence="5">The sequence shown here is derived from an EMBL/GenBank/DDBJ whole genome shotgun (WGS) entry which is preliminary data.</text>
</comment>
<dbReference type="CDD" id="cd00488">
    <property type="entry name" value="PCD_DCoH"/>
    <property type="match status" value="1"/>
</dbReference>
<gene>
    <name evidence="5" type="ORF">HFV08_21420</name>
</gene>
<comment type="catalytic activity">
    <reaction evidence="1 4">
        <text>(4aS,6R)-4a-hydroxy-L-erythro-5,6,7,8-tetrahydrobiopterin = (6R)-L-erythro-6,7-dihydrobiopterin + H2O</text>
        <dbReference type="Rhea" id="RHEA:11920"/>
        <dbReference type="ChEBI" id="CHEBI:15377"/>
        <dbReference type="ChEBI" id="CHEBI:15642"/>
        <dbReference type="ChEBI" id="CHEBI:43120"/>
        <dbReference type="EC" id="4.2.1.96"/>
    </reaction>
</comment>
<dbReference type="EMBL" id="JAAWWP010000013">
    <property type="protein sequence ID" value="NKI43761.1"/>
    <property type="molecule type" value="Genomic_DNA"/>
</dbReference>
<accession>A0ABX1H5W4</accession>
<dbReference type="HAMAP" id="MF_00434">
    <property type="entry name" value="Pterin_4_alpha"/>
    <property type="match status" value="1"/>
</dbReference>
<keyword evidence="3 4" id="KW-0456">Lyase</keyword>
<evidence type="ECO:0000313" key="5">
    <source>
        <dbReference type="EMBL" id="NKI43761.1"/>
    </source>
</evidence>
<dbReference type="InterPro" id="IPR036428">
    <property type="entry name" value="PCD_sf"/>
</dbReference>
<dbReference type="GO" id="GO:0008124">
    <property type="term" value="F:4-alpha-hydroxytetrahydrobiopterin dehydratase activity"/>
    <property type="evidence" value="ECO:0007669"/>
    <property type="project" value="UniProtKB-EC"/>
</dbReference>
<dbReference type="InterPro" id="IPR001533">
    <property type="entry name" value="Pterin_deHydtase"/>
</dbReference>
<sequence>MAVEPLAQQDIENRLAELPGWTLVGDRISRSYVIGPHFAAAALVMHIAQVQEELGHHADLTLGYNSVAVAVNTHSAGGAITELDIDLARRVETLAAAHGAE</sequence>
<evidence type="ECO:0000256" key="3">
    <source>
        <dbReference type="ARBA" id="ARBA00023239"/>
    </source>
</evidence>
<name>A0ABX1H5W4_9ACTN</name>
<proteinExistence type="inferred from homology"/>
<protein>
    <recommendedName>
        <fullName evidence="4">Putative pterin-4-alpha-carbinolamine dehydratase</fullName>
        <shortName evidence="4">PHS</shortName>
        <ecNumber evidence="4">4.2.1.96</ecNumber>
    </recommendedName>
    <alternativeName>
        <fullName evidence="4">4-alpha-hydroxy-tetrahydropterin dehydratase</fullName>
    </alternativeName>
    <alternativeName>
        <fullName evidence="4">Pterin carbinolamine dehydratase</fullName>
        <shortName evidence="4">PCD</shortName>
    </alternativeName>
</protein>
<evidence type="ECO:0000256" key="2">
    <source>
        <dbReference type="ARBA" id="ARBA00006472"/>
    </source>
</evidence>
<evidence type="ECO:0000313" key="6">
    <source>
        <dbReference type="Proteomes" id="UP000772196"/>
    </source>
</evidence>
<keyword evidence="6" id="KW-1185">Reference proteome</keyword>
<reference evidence="5 6" key="1">
    <citation type="submission" date="2020-04" db="EMBL/GenBank/DDBJ databases">
        <title>Phylogenetic Diversity and Antibacterial Activity against Ralstonia solanacearum of Endophytic Actinomycete Isolated from Moss.</title>
        <authorList>
            <person name="Zhuang X."/>
        </authorList>
    </citation>
    <scope>NUCLEOTIDE SEQUENCE [LARGE SCALE GENOMIC DNA]</scope>
    <source>
        <strain evidence="5 6">LD120</strain>
    </source>
</reference>
<dbReference type="NCBIfam" id="NF002017">
    <property type="entry name" value="PRK00823.1-2"/>
    <property type="match status" value="1"/>
</dbReference>
<evidence type="ECO:0000256" key="4">
    <source>
        <dbReference type="HAMAP-Rule" id="MF_00434"/>
    </source>
</evidence>
<dbReference type="Gene3D" id="3.30.1360.20">
    <property type="entry name" value="Transcriptional coactivator/pterin dehydratase"/>
    <property type="match status" value="1"/>
</dbReference>